<organism evidence="4 5">
    <name type="scientific">Streptomyces adustus</name>
    <dbReference type="NCBI Taxonomy" id="1609272"/>
    <lineage>
        <taxon>Bacteria</taxon>
        <taxon>Bacillati</taxon>
        <taxon>Actinomycetota</taxon>
        <taxon>Actinomycetes</taxon>
        <taxon>Kitasatosporales</taxon>
        <taxon>Streptomycetaceae</taxon>
        <taxon>Streptomyces</taxon>
    </lineage>
</organism>
<protein>
    <submittedName>
        <fullName evidence="4">Helix-turn-helix transcriptional regulator</fullName>
    </submittedName>
</protein>
<keyword evidence="2" id="KW-0804">Transcription</keyword>
<dbReference type="GO" id="GO:0043565">
    <property type="term" value="F:sequence-specific DNA binding"/>
    <property type="evidence" value="ECO:0007669"/>
    <property type="project" value="InterPro"/>
</dbReference>
<evidence type="ECO:0000256" key="1">
    <source>
        <dbReference type="ARBA" id="ARBA00023015"/>
    </source>
</evidence>
<accession>A0A5N8VLC1</accession>
<feature type="domain" description="HTH araC/xylS-type" evidence="3">
    <location>
        <begin position="29"/>
        <end position="66"/>
    </location>
</feature>
<dbReference type="Gene3D" id="1.10.10.60">
    <property type="entry name" value="Homeodomain-like"/>
    <property type="match status" value="1"/>
</dbReference>
<proteinExistence type="predicted"/>
<gene>
    <name evidence="4" type="ORF">FNH09_32535</name>
</gene>
<keyword evidence="5" id="KW-1185">Reference proteome</keyword>
<dbReference type="PROSITE" id="PS01124">
    <property type="entry name" value="HTH_ARAC_FAMILY_2"/>
    <property type="match status" value="1"/>
</dbReference>
<dbReference type="EMBL" id="VJZD01000179">
    <property type="protein sequence ID" value="MPY35789.1"/>
    <property type="molecule type" value="Genomic_DNA"/>
</dbReference>
<dbReference type="AlphaFoldDB" id="A0A5N8VLC1"/>
<evidence type="ECO:0000313" key="5">
    <source>
        <dbReference type="Proteomes" id="UP000325849"/>
    </source>
</evidence>
<comment type="caution">
    <text evidence="4">The sequence shown here is derived from an EMBL/GenBank/DDBJ whole genome shotgun (WGS) entry which is preliminary data.</text>
</comment>
<keyword evidence="1" id="KW-0805">Transcription regulation</keyword>
<dbReference type="GO" id="GO:0003700">
    <property type="term" value="F:DNA-binding transcription factor activity"/>
    <property type="evidence" value="ECO:0007669"/>
    <property type="project" value="InterPro"/>
</dbReference>
<dbReference type="InterPro" id="IPR009057">
    <property type="entry name" value="Homeodomain-like_sf"/>
</dbReference>
<sequence length="75" mass="7700">MGGGLSGGWAVGDPVSNVDHRLAVATATSDHPVERVAAQVGFGSPTVFREGFGRTTGVGPHACRRSFGRPRAGRP</sequence>
<dbReference type="InterPro" id="IPR018060">
    <property type="entry name" value="HTH_AraC"/>
</dbReference>
<evidence type="ECO:0000259" key="3">
    <source>
        <dbReference type="PROSITE" id="PS01124"/>
    </source>
</evidence>
<dbReference type="Proteomes" id="UP000325849">
    <property type="component" value="Unassembled WGS sequence"/>
</dbReference>
<reference evidence="4 5" key="1">
    <citation type="submission" date="2019-07" db="EMBL/GenBank/DDBJ databases">
        <title>New species of Amycolatopsis and Streptomyces.</title>
        <authorList>
            <person name="Duangmal K."/>
            <person name="Teo W.F.A."/>
            <person name="Lipun K."/>
        </authorList>
    </citation>
    <scope>NUCLEOTIDE SEQUENCE [LARGE SCALE GENOMIC DNA]</scope>
    <source>
        <strain evidence="4 5">NBRC 109810</strain>
    </source>
</reference>
<evidence type="ECO:0000256" key="2">
    <source>
        <dbReference type="ARBA" id="ARBA00023163"/>
    </source>
</evidence>
<name>A0A5N8VLC1_9ACTN</name>
<dbReference type="SUPFAM" id="SSF46689">
    <property type="entry name" value="Homeodomain-like"/>
    <property type="match status" value="1"/>
</dbReference>
<evidence type="ECO:0000313" key="4">
    <source>
        <dbReference type="EMBL" id="MPY35789.1"/>
    </source>
</evidence>